<reference evidence="1" key="1">
    <citation type="journal article" date="2014" name="Front. Microbiol.">
        <title>High frequency of phylogenetically diverse reductive dehalogenase-homologous genes in deep subseafloor sedimentary metagenomes.</title>
        <authorList>
            <person name="Kawai M."/>
            <person name="Futagami T."/>
            <person name="Toyoda A."/>
            <person name="Takaki Y."/>
            <person name="Nishi S."/>
            <person name="Hori S."/>
            <person name="Arai W."/>
            <person name="Tsubouchi T."/>
            <person name="Morono Y."/>
            <person name="Uchiyama I."/>
            <person name="Ito T."/>
            <person name="Fujiyama A."/>
            <person name="Inagaki F."/>
            <person name="Takami H."/>
        </authorList>
    </citation>
    <scope>NUCLEOTIDE SEQUENCE</scope>
    <source>
        <strain evidence="1">Expedition CK06-06</strain>
    </source>
</reference>
<evidence type="ECO:0000313" key="1">
    <source>
        <dbReference type="EMBL" id="GAH92039.1"/>
    </source>
</evidence>
<accession>X1KPG0</accession>
<name>X1KPG0_9ZZZZ</name>
<dbReference type="EMBL" id="BARV01000032">
    <property type="protein sequence ID" value="GAH92039.1"/>
    <property type="molecule type" value="Genomic_DNA"/>
</dbReference>
<sequence length="153" mass="17728">MKIATLKSGEPTHLAEISIRYCQGRKGFPLVGTTTLRDEIDTDIGLKLANELIDMAGGILWGCWEEELFTKIHPPVLIYKYSSLLEKIKENRKMEDSLRLQIDDFRHDNLKLIKALKVEIKEREQLGFDLDDAQNKILRLQDIIDQYEEASLR</sequence>
<dbReference type="AlphaFoldDB" id="X1KPG0"/>
<comment type="caution">
    <text evidence="1">The sequence shown here is derived from an EMBL/GenBank/DDBJ whole genome shotgun (WGS) entry which is preliminary data.</text>
</comment>
<organism evidence="1">
    <name type="scientific">marine sediment metagenome</name>
    <dbReference type="NCBI Taxonomy" id="412755"/>
    <lineage>
        <taxon>unclassified sequences</taxon>
        <taxon>metagenomes</taxon>
        <taxon>ecological metagenomes</taxon>
    </lineage>
</organism>
<proteinExistence type="predicted"/>
<protein>
    <submittedName>
        <fullName evidence="1">Uncharacterized protein</fullName>
    </submittedName>
</protein>
<gene>
    <name evidence="1" type="ORF">S06H3_00223</name>
</gene>